<gene>
    <name evidence="1" type="ORF">HINF_LOCUS55287</name>
    <name evidence="2" type="ORF">HINF_LOCUS71957</name>
</gene>
<comment type="caution">
    <text evidence="1">The sequence shown here is derived from an EMBL/GenBank/DDBJ whole genome shotgun (WGS) entry which is preliminary data.</text>
</comment>
<sequence>MKTVEFRQYGGRINASKILERILHITRRTKQKYHDQSYLIRQDVKEVLYVRDQLQSAIVRVDYLFKSFGFKSHELLPSAKVVSYFEQIQKYNSKTGIHGFCVSI</sequence>
<name>A0AA86R1Y0_9EUKA</name>
<evidence type="ECO:0000313" key="3">
    <source>
        <dbReference type="Proteomes" id="UP001642409"/>
    </source>
</evidence>
<proteinExistence type="predicted"/>
<keyword evidence="3" id="KW-1185">Reference proteome</keyword>
<reference evidence="1" key="1">
    <citation type="submission" date="2023-06" db="EMBL/GenBank/DDBJ databases">
        <authorList>
            <person name="Kurt Z."/>
        </authorList>
    </citation>
    <scope>NUCLEOTIDE SEQUENCE</scope>
</reference>
<dbReference type="EMBL" id="CAXDID020000562">
    <property type="protein sequence ID" value="CAL6103049.1"/>
    <property type="molecule type" value="Genomic_DNA"/>
</dbReference>
<evidence type="ECO:0000313" key="2">
    <source>
        <dbReference type="EMBL" id="CAL6103049.1"/>
    </source>
</evidence>
<organism evidence="1">
    <name type="scientific">Hexamita inflata</name>
    <dbReference type="NCBI Taxonomy" id="28002"/>
    <lineage>
        <taxon>Eukaryota</taxon>
        <taxon>Metamonada</taxon>
        <taxon>Diplomonadida</taxon>
        <taxon>Hexamitidae</taxon>
        <taxon>Hexamitinae</taxon>
        <taxon>Hexamita</taxon>
    </lineage>
</organism>
<accession>A0AA86R1Y0</accession>
<dbReference type="AlphaFoldDB" id="A0AA86R1Y0"/>
<dbReference type="Proteomes" id="UP001642409">
    <property type="component" value="Unassembled WGS sequence"/>
</dbReference>
<evidence type="ECO:0000313" key="1">
    <source>
        <dbReference type="EMBL" id="CAI9967642.1"/>
    </source>
</evidence>
<protein>
    <submittedName>
        <fullName evidence="2">Hypothetical_protein</fullName>
    </submittedName>
</protein>
<dbReference type="EMBL" id="CATOUU010001028">
    <property type="protein sequence ID" value="CAI9967642.1"/>
    <property type="molecule type" value="Genomic_DNA"/>
</dbReference>
<reference evidence="2 3" key="2">
    <citation type="submission" date="2024-07" db="EMBL/GenBank/DDBJ databases">
        <authorList>
            <person name="Akdeniz Z."/>
        </authorList>
    </citation>
    <scope>NUCLEOTIDE SEQUENCE [LARGE SCALE GENOMIC DNA]</scope>
</reference>